<name>A0A386WI72_9ACTN</name>
<dbReference type="KEGG" id="mtua:CSH63_09945"/>
<dbReference type="Gene3D" id="3.90.1150.30">
    <property type="match status" value="1"/>
</dbReference>
<sequence>MTGPGDVPPEHLARLRPVCLGLPETYEETAWVGVRWRVRGRTFAHVLTVDPGHQAAYARAAATDEPVCVMTFRSPGDEIAGLLAAGPHFFKPDWAADVVGLRLDTDTDWTEVAELLTESYCVLAPKKLVALVDRPVGP</sequence>
<dbReference type="InterPro" id="IPR058532">
    <property type="entry name" value="YjbR/MT2646/Rv2570-like"/>
</dbReference>
<evidence type="ECO:0000313" key="2">
    <source>
        <dbReference type="Proteomes" id="UP000267804"/>
    </source>
</evidence>
<evidence type="ECO:0008006" key="3">
    <source>
        <dbReference type="Google" id="ProtNLM"/>
    </source>
</evidence>
<dbReference type="RefSeq" id="WP_120570018.1">
    <property type="nucleotide sequence ID" value="NZ_CP024087.1"/>
</dbReference>
<dbReference type="Pfam" id="PF04237">
    <property type="entry name" value="YjbR"/>
    <property type="match status" value="1"/>
</dbReference>
<reference evidence="1 2" key="1">
    <citation type="submission" date="2017-10" db="EMBL/GenBank/DDBJ databases">
        <title>Integration of genomic and chemical information greatly accelerates assignment of the full stereostructure of myelolactone, a potent inhibitor of myeloma from a marine-derived Micromonospora.</title>
        <authorList>
            <person name="Kim M.C."/>
            <person name="Machado H."/>
            <person name="Jensen P.R."/>
            <person name="Fenical W."/>
        </authorList>
    </citation>
    <scope>NUCLEOTIDE SEQUENCE [LARGE SCALE GENOMIC DNA]</scope>
    <source>
        <strain evidence="1 2">CNY-010</strain>
    </source>
</reference>
<gene>
    <name evidence="1" type="ORF">CSH63_09945</name>
</gene>
<dbReference type="Proteomes" id="UP000267804">
    <property type="component" value="Chromosome"/>
</dbReference>
<proteinExistence type="predicted"/>
<organism evidence="1 2">
    <name type="scientific">Micromonospora tulbaghiae</name>
    <dbReference type="NCBI Taxonomy" id="479978"/>
    <lineage>
        <taxon>Bacteria</taxon>
        <taxon>Bacillati</taxon>
        <taxon>Actinomycetota</taxon>
        <taxon>Actinomycetes</taxon>
        <taxon>Micromonosporales</taxon>
        <taxon>Micromonosporaceae</taxon>
        <taxon>Micromonospora</taxon>
    </lineage>
</organism>
<protein>
    <recommendedName>
        <fullName evidence="3">YjbR protein</fullName>
    </recommendedName>
</protein>
<accession>A0A386WI72</accession>
<evidence type="ECO:0000313" key="1">
    <source>
        <dbReference type="EMBL" id="AYF27753.1"/>
    </source>
</evidence>
<dbReference type="InterPro" id="IPR038056">
    <property type="entry name" value="YjbR-like_sf"/>
</dbReference>
<dbReference type="EMBL" id="CP024087">
    <property type="protein sequence ID" value="AYF27753.1"/>
    <property type="molecule type" value="Genomic_DNA"/>
</dbReference>
<dbReference type="SUPFAM" id="SSF142906">
    <property type="entry name" value="YjbR-like"/>
    <property type="match status" value="1"/>
</dbReference>
<dbReference type="AlphaFoldDB" id="A0A386WI72"/>